<dbReference type="EMBL" id="LUGG01000047">
    <property type="protein sequence ID" value="OBZ65281.1"/>
    <property type="molecule type" value="Genomic_DNA"/>
</dbReference>
<dbReference type="Proteomes" id="UP000092993">
    <property type="component" value="Unassembled WGS sequence"/>
</dbReference>
<gene>
    <name evidence="1" type="ORF">A0H81_14687</name>
</gene>
<comment type="caution">
    <text evidence="1">The sequence shown here is derived from an EMBL/GenBank/DDBJ whole genome shotgun (WGS) entry which is preliminary data.</text>
</comment>
<evidence type="ECO:0000313" key="2">
    <source>
        <dbReference type="Proteomes" id="UP000092993"/>
    </source>
</evidence>
<accession>A0A1C7LKL3</accession>
<keyword evidence="2" id="KW-1185">Reference proteome</keyword>
<evidence type="ECO:0000313" key="1">
    <source>
        <dbReference type="EMBL" id="OBZ65281.1"/>
    </source>
</evidence>
<reference evidence="1 2" key="1">
    <citation type="submission" date="2016-03" db="EMBL/GenBank/DDBJ databases">
        <title>Whole genome sequencing of Grifola frondosa 9006-11.</title>
        <authorList>
            <person name="Min B."/>
            <person name="Park H."/>
            <person name="Kim J.-G."/>
            <person name="Cho H."/>
            <person name="Oh Y.-L."/>
            <person name="Kong W.-S."/>
            <person name="Choi I.-G."/>
        </authorList>
    </citation>
    <scope>NUCLEOTIDE SEQUENCE [LARGE SCALE GENOMIC DNA]</scope>
    <source>
        <strain evidence="1 2">9006-11</strain>
    </source>
</reference>
<name>A0A1C7LKL3_GRIFR</name>
<organism evidence="1 2">
    <name type="scientific">Grifola frondosa</name>
    <name type="common">Maitake</name>
    <name type="synonym">Polyporus frondosus</name>
    <dbReference type="NCBI Taxonomy" id="5627"/>
    <lineage>
        <taxon>Eukaryota</taxon>
        <taxon>Fungi</taxon>
        <taxon>Dikarya</taxon>
        <taxon>Basidiomycota</taxon>
        <taxon>Agaricomycotina</taxon>
        <taxon>Agaricomycetes</taxon>
        <taxon>Polyporales</taxon>
        <taxon>Grifolaceae</taxon>
        <taxon>Grifola</taxon>
    </lineage>
</organism>
<proteinExistence type="predicted"/>
<sequence length="119" mass="12971">MVTNSPSAPHVMVRVRTTSFTPHRKDSILRSSACNLRILKTGSLVVGDERRCPTPLFSQENAPKLAFLEIEDTVESILTARGSRAIKPSQPNEAPGALKTLIWSPGRLQETPYEDGGAT</sequence>
<protein>
    <submittedName>
        <fullName evidence="1">Uncharacterized protein</fullName>
    </submittedName>
</protein>
<dbReference type="AlphaFoldDB" id="A0A1C7LKL3"/>